<evidence type="ECO:0000256" key="1">
    <source>
        <dbReference type="SAM" id="MobiDB-lite"/>
    </source>
</evidence>
<proteinExistence type="predicted"/>
<dbReference type="EMBL" id="AP012220">
    <property type="protein sequence ID" value="BAO42615.1"/>
    <property type="molecule type" value="Genomic_DNA"/>
</dbReference>
<evidence type="ECO:0000313" key="2">
    <source>
        <dbReference type="EMBL" id="BAO42615.1"/>
    </source>
</evidence>
<feature type="compositionally biased region" description="Basic and acidic residues" evidence="1">
    <location>
        <begin position="59"/>
        <end position="75"/>
    </location>
</feature>
<dbReference type="RefSeq" id="XP_022678353.1">
    <property type="nucleotide sequence ID" value="XM_022822054.1"/>
</dbReference>
<dbReference type="Proteomes" id="UP000065495">
    <property type="component" value="Chromosome 8"/>
</dbReference>
<feature type="region of interest" description="Disordered" evidence="1">
    <location>
        <begin position="27"/>
        <end position="75"/>
    </location>
</feature>
<gene>
    <name evidence="2" type="ORF">KLMA_80304</name>
</gene>
<evidence type="ECO:0000313" key="3">
    <source>
        <dbReference type="Proteomes" id="UP000065495"/>
    </source>
</evidence>
<name>W0TGV4_KLUMD</name>
<sequence length="75" mass="8896">MTRRVPLGYPKRTNDWRDGAHCRGITSGVTTDRRGRFAEVPRKTRIQEYKNTRMHTQNKSRDQHPRKSNKQTDSK</sequence>
<feature type="region of interest" description="Disordered" evidence="1">
    <location>
        <begin position="1"/>
        <end position="20"/>
    </location>
</feature>
<dbReference type="VEuPathDB" id="FungiDB:KLMA_80304"/>
<protein>
    <submittedName>
        <fullName evidence="2">Uncharacterized protein</fullName>
    </submittedName>
</protein>
<organism evidence="2 3">
    <name type="scientific">Kluyveromyces marxianus (strain DMKU3-1042 / BCC 29191 / NBRC 104275)</name>
    <name type="common">Yeast</name>
    <name type="synonym">Candida kefyr</name>
    <dbReference type="NCBI Taxonomy" id="1003335"/>
    <lineage>
        <taxon>Eukaryota</taxon>
        <taxon>Fungi</taxon>
        <taxon>Dikarya</taxon>
        <taxon>Ascomycota</taxon>
        <taxon>Saccharomycotina</taxon>
        <taxon>Saccharomycetes</taxon>
        <taxon>Saccharomycetales</taxon>
        <taxon>Saccharomycetaceae</taxon>
        <taxon>Kluyveromyces</taxon>
    </lineage>
</organism>
<dbReference type="GeneID" id="34718496"/>
<feature type="compositionally biased region" description="Basic and acidic residues" evidence="1">
    <location>
        <begin position="31"/>
        <end position="51"/>
    </location>
</feature>
<dbReference type="AlphaFoldDB" id="W0TGV4"/>
<accession>W0TGV4</accession>
<dbReference type="KEGG" id="kmx:KLMA_80304"/>
<reference evidence="2 3" key="1">
    <citation type="journal article" date="2015" name="Biotechnol. Biofuels">
        <title>Genetic basis of the highly efficient yeast Kluyveromyces marxianus: complete genome sequence and transcriptome analyses.</title>
        <authorList>
            <person name="Lertwattanasakul N."/>
            <person name="Kosaka T."/>
            <person name="Hosoyama A."/>
            <person name="Suzuki Y."/>
            <person name="Rodrussamee N."/>
            <person name="Matsutani M."/>
            <person name="Murata M."/>
            <person name="Fujimoto N."/>
            <person name="Suprayogi"/>
            <person name="Tsuchikane K."/>
            <person name="Limtong S."/>
            <person name="Fujita N."/>
            <person name="Yamada M."/>
        </authorList>
    </citation>
    <scope>NUCLEOTIDE SEQUENCE [LARGE SCALE GENOMIC DNA]</scope>
    <source>
        <strain evidence="3">DMKU3-1042 / BCC 29191 / NBRC 104275</strain>
    </source>
</reference>